<reference evidence="1 2" key="1">
    <citation type="submission" date="2012-06" db="EMBL/GenBank/DDBJ databases">
        <title>Genomic characterization of five bacteriophages specific for Yersinia species.</title>
        <authorList>
            <person name="Skurnik M."/>
            <person name="Nawaz A."/>
            <person name="Happonen L."/>
            <person name="Butcher S."/>
            <person name="Mattinen L."/>
        </authorList>
    </citation>
    <scope>NUCLEOTIDE SEQUENCE [LARGE SCALE GENOMIC DNA]</scope>
</reference>
<organism evidence="1 2">
    <name type="scientific">Yersinia phage phiR1-RT</name>
    <dbReference type="NCBI Taxonomy" id="1206558"/>
    <lineage>
        <taxon>Viruses</taxon>
        <taxon>Duplodnaviria</taxon>
        <taxon>Heunggongvirae</taxon>
        <taxon>Uroviricota</taxon>
        <taxon>Caudoviricetes</taxon>
        <taxon>Pantevenvirales</taxon>
        <taxon>Straboviridae</taxon>
        <taxon>Tevenvirinae</taxon>
        <taxon>Tegunavirus</taxon>
        <taxon>Tegunavirus r1rt</taxon>
    </lineage>
</organism>
<dbReference type="RefSeq" id="YP_007236056.1">
    <property type="nucleotide sequence ID" value="NC_019909.1"/>
</dbReference>
<dbReference type="Proteomes" id="UP000002909">
    <property type="component" value="Segment"/>
</dbReference>
<dbReference type="EMBL" id="HE956709">
    <property type="protein sequence ID" value="CCI88797.1"/>
    <property type="molecule type" value="Genomic_DNA"/>
</dbReference>
<evidence type="ECO:0000313" key="2">
    <source>
        <dbReference type="Proteomes" id="UP000002909"/>
    </source>
</evidence>
<evidence type="ECO:0000313" key="1">
    <source>
        <dbReference type="EMBL" id="CCI88797.1"/>
    </source>
</evidence>
<dbReference type="GeneID" id="14295707"/>
<dbReference type="KEGG" id="vg:14295707"/>
<gene>
    <name evidence="1" type="primary">g223</name>
    <name evidence="1" type="ORF">BN80_227</name>
</gene>
<proteinExistence type="predicted"/>
<organismHost>
    <name type="scientific">Yersinia enterocolitica</name>
    <dbReference type="NCBI Taxonomy" id="630"/>
</organismHost>
<name>I7LEQ7_BPPR1</name>
<protein>
    <submittedName>
        <fullName evidence="1">Uncharacterized protein</fullName>
    </submittedName>
</protein>
<sequence length="168" mass="19289">MNVQYFVKDSSFLDKIKKSQLRKLMIQGSGLRTEMSKKALFTIDAVETVKDEVFITRVTYYNPDLVHSNSRTFALNSQTHISIKIWELIMCPLDYNDEFLKDYMSKCYIRAAIKGMQNAAIEYGKALNHANNQMSTKSVLSIDTNAKIVETDDLLREARMARYNLVGV</sequence>
<accession>I7LEQ7</accession>
<keyword evidence="2" id="KW-1185">Reference proteome</keyword>